<feature type="compositionally biased region" description="Low complexity" evidence="1">
    <location>
        <begin position="99"/>
        <end position="113"/>
    </location>
</feature>
<reference evidence="2 3" key="1">
    <citation type="submission" date="2019-06" db="EMBL/GenBank/DDBJ databases">
        <title>Draft genomes of female and male turbot (Scophthalmus maximus).</title>
        <authorList>
            <person name="Xu H."/>
            <person name="Xu X.-W."/>
            <person name="Shao C."/>
            <person name="Chen S."/>
        </authorList>
    </citation>
    <scope>NUCLEOTIDE SEQUENCE [LARGE SCALE GENOMIC DNA]</scope>
    <source>
        <strain evidence="2">Ysfricsl-2016a</strain>
        <tissue evidence="2">Blood</tissue>
    </source>
</reference>
<gene>
    <name evidence="2" type="ORF">F2P81_024623</name>
</gene>
<feature type="compositionally biased region" description="Polar residues" evidence="1">
    <location>
        <begin position="46"/>
        <end position="61"/>
    </location>
</feature>
<evidence type="ECO:0000313" key="2">
    <source>
        <dbReference type="EMBL" id="KAF0023993.1"/>
    </source>
</evidence>
<dbReference type="AlphaFoldDB" id="A0A6A4RPV7"/>
<proteinExistence type="predicted"/>
<comment type="caution">
    <text evidence="2">The sequence shown here is derived from an EMBL/GenBank/DDBJ whole genome shotgun (WGS) entry which is preliminary data.</text>
</comment>
<sequence>MKAEQPVRIRAGNPLSRQARSRDRDVTSSPFCFAGSKEIHPRSAGVDTSSFPRSSSTTATAEQRRAAPVTFAWYVLLHAELPRHRAAPHGGAELVRPTSASDGAASDGAASRHFGNRSRSRRRRRVERMWCRWSTRLRVRCDFDEMIPLV</sequence>
<dbReference type="Proteomes" id="UP000438429">
    <property type="component" value="Unassembled WGS sequence"/>
</dbReference>
<protein>
    <submittedName>
        <fullName evidence="2">Uncharacterized protein</fullName>
    </submittedName>
</protein>
<name>A0A6A4RPV7_SCOMX</name>
<dbReference type="EMBL" id="VEVO01000022">
    <property type="protein sequence ID" value="KAF0023993.1"/>
    <property type="molecule type" value="Genomic_DNA"/>
</dbReference>
<evidence type="ECO:0000313" key="3">
    <source>
        <dbReference type="Proteomes" id="UP000438429"/>
    </source>
</evidence>
<accession>A0A6A4RPV7</accession>
<evidence type="ECO:0000256" key="1">
    <source>
        <dbReference type="SAM" id="MobiDB-lite"/>
    </source>
</evidence>
<organism evidence="2 3">
    <name type="scientific">Scophthalmus maximus</name>
    <name type="common">Turbot</name>
    <name type="synonym">Psetta maxima</name>
    <dbReference type="NCBI Taxonomy" id="52904"/>
    <lineage>
        <taxon>Eukaryota</taxon>
        <taxon>Metazoa</taxon>
        <taxon>Chordata</taxon>
        <taxon>Craniata</taxon>
        <taxon>Vertebrata</taxon>
        <taxon>Euteleostomi</taxon>
        <taxon>Actinopterygii</taxon>
        <taxon>Neopterygii</taxon>
        <taxon>Teleostei</taxon>
        <taxon>Neoteleostei</taxon>
        <taxon>Acanthomorphata</taxon>
        <taxon>Carangaria</taxon>
        <taxon>Pleuronectiformes</taxon>
        <taxon>Pleuronectoidei</taxon>
        <taxon>Scophthalmidae</taxon>
        <taxon>Scophthalmus</taxon>
    </lineage>
</organism>
<feature type="region of interest" description="Disordered" evidence="1">
    <location>
        <begin position="86"/>
        <end position="119"/>
    </location>
</feature>
<feature type="region of interest" description="Disordered" evidence="1">
    <location>
        <begin position="1"/>
        <end position="64"/>
    </location>
</feature>